<dbReference type="PANTHER" id="PTHR47163">
    <property type="entry name" value="DDE_TNP_IS1595 DOMAIN-CONTAINING PROTEIN"/>
    <property type="match status" value="1"/>
</dbReference>
<dbReference type="AlphaFoldDB" id="A0A6G0YB60"/>
<evidence type="ECO:0000259" key="1">
    <source>
        <dbReference type="SMART" id="SM01126"/>
    </source>
</evidence>
<keyword evidence="3" id="KW-1185">Reference proteome</keyword>
<comment type="caution">
    <text evidence="2">The sequence shown here is derived from an EMBL/GenBank/DDBJ whole genome shotgun (WGS) entry which is preliminary data.</text>
</comment>
<dbReference type="InterPro" id="IPR024445">
    <property type="entry name" value="Tnp_ISXO2-like"/>
</dbReference>
<dbReference type="InterPro" id="IPR053164">
    <property type="entry name" value="IS1016-like_transposase"/>
</dbReference>
<reference evidence="2 3" key="1">
    <citation type="submission" date="2019-08" db="EMBL/GenBank/DDBJ databases">
        <title>Whole genome of Aphis craccivora.</title>
        <authorList>
            <person name="Voronova N.V."/>
            <person name="Shulinski R.S."/>
            <person name="Bandarenka Y.V."/>
            <person name="Zhorov D.G."/>
            <person name="Warner D."/>
        </authorList>
    </citation>
    <scope>NUCLEOTIDE SEQUENCE [LARGE SCALE GENOMIC DNA]</scope>
    <source>
        <strain evidence="2">180601</strain>
        <tissue evidence="2">Whole Body</tissue>
    </source>
</reference>
<gene>
    <name evidence="2" type="ORF">FWK35_00020814</name>
</gene>
<organism evidence="2 3">
    <name type="scientific">Aphis craccivora</name>
    <name type="common">Cowpea aphid</name>
    <dbReference type="NCBI Taxonomy" id="307492"/>
    <lineage>
        <taxon>Eukaryota</taxon>
        <taxon>Metazoa</taxon>
        <taxon>Ecdysozoa</taxon>
        <taxon>Arthropoda</taxon>
        <taxon>Hexapoda</taxon>
        <taxon>Insecta</taxon>
        <taxon>Pterygota</taxon>
        <taxon>Neoptera</taxon>
        <taxon>Paraneoptera</taxon>
        <taxon>Hemiptera</taxon>
        <taxon>Sternorrhyncha</taxon>
        <taxon>Aphidomorpha</taxon>
        <taxon>Aphidoidea</taxon>
        <taxon>Aphididae</taxon>
        <taxon>Aphidini</taxon>
        <taxon>Aphis</taxon>
        <taxon>Aphis</taxon>
    </lineage>
</organism>
<protein>
    <submittedName>
        <fullName evidence="2">DDE Tnp IS1595 domain-containing protein</fullName>
    </submittedName>
</protein>
<accession>A0A6G0YB60</accession>
<feature type="domain" description="ISXO2-like transposase" evidence="1">
    <location>
        <begin position="140"/>
        <end position="318"/>
    </location>
</feature>
<sequence>MLAKHFYAIVQSEENTVDFLKERGLIETDTPPCVHCGSQTKFYTRKERGKERTVIRCTKKGCQRTTSVRKGNTFFTYNDKNGQCNSGLSLSQILELSYYWCFEIPQSTIIKLTGRGNHTVTDWMNLCRDIPIAAFEKRSKMGGINTIIQVDESLMRGKRKYNRGRLLGADIATENVDVDELSDEEEPDFNNRNYGKKLTGPWVFGMCQKDENGVIDARYFIVEKRDRQTLHKIIQNEIEVGTEIHSDEWLAYKTIENKGYIHKTVNHSQFFVDPTSGAHTQRIESLWGSLKLRIIKKMHGTSPSLLPSYLAEQWWRLKNKNDNTFDCFLRDVKLYCT</sequence>
<dbReference type="Pfam" id="PF12762">
    <property type="entry name" value="DDE_Tnp_IS1595"/>
    <property type="match status" value="1"/>
</dbReference>
<dbReference type="Proteomes" id="UP000478052">
    <property type="component" value="Unassembled WGS sequence"/>
</dbReference>
<proteinExistence type="predicted"/>
<dbReference type="SMART" id="SM01126">
    <property type="entry name" value="DDE_Tnp_IS1595"/>
    <property type="match status" value="1"/>
</dbReference>
<dbReference type="OrthoDB" id="6605340at2759"/>
<dbReference type="EMBL" id="VUJU01004984">
    <property type="protein sequence ID" value="KAF0752644.1"/>
    <property type="molecule type" value="Genomic_DNA"/>
</dbReference>
<dbReference type="NCBIfam" id="NF033547">
    <property type="entry name" value="transpos_IS1595"/>
    <property type="match status" value="1"/>
</dbReference>
<evidence type="ECO:0000313" key="3">
    <source>
        <dbReference type="Proteomes" id="UP000478052"/>
    </source>
</evidence>
<evidence type="ECO:0000313" key="2">
    <source>
        <dbReference type="EMBL" id="KAF0752644.1"/>
    </source>
</evidence>
<name>A0A6G0YB60_APHCR</name>
<dbReference type="PANTHER" id="PTHR47163:SF2">
    <property type="entry name" value="SI:DKEY-17M8.2"/>
    <property type="match status" value="1"/>
</dbReference>